<dbReference type="InterPro" id="IPR021934">
    <property type="entry name" value="Sox_C"/>
</dbReference>
<keyword evidence="1" id="KW-0805">Transcription regulation</keyword>
<reference evidence="6 7" key="1">
    <citation type="journal article" date="2015" name="Genome Biol. Evol.">
        <title>Phylogenomic analyses indicate that early fungi evolved digesting cell walls of algal ancestors of land plants.</title>
        <authorList>
            <person name="Chang Y."/>
            <person name="Wang S."/>
            <person name="Sekimoto S."/>
            <person name="Aerts A.L."/>
            <person name="Choi C."/>
            <person name="Clum A."/>
            <person name="LaButti K.M."/>
            <person name="Lindquist E.A."/>
            <person name="Yee Ngan C."/>
            <person name="Ohm R.A."/>
            <person name="Salamov A.A."/>
            <person name="Grigoriev I.V."/>
            <person name="Spatafora J.W."/>
            <person name="Berbee M.L."/>
        </authorList>
    </citation>
    <scope>NUCLEOTIDE SEQUENCE [LARGE SCALE GENOMIC DNA]</scope>
    <source>
        <strain evidence="6 7">JEL478</strain>
    </source>
</reference>
<evidence type="ECO:0000256" key="1">
    <source>
        <dbReference type="ARBA" id="ARBA00023015"/>
    </source>
</evidence>
<dbReference type="AlphaFoldDB" id="A0A139AJ22"/>
<protein>
    <recommendedName>
        <fullName evidence="5">Sox C-terminal domain-containing protein</fullName>
    </recommendedName>
</protein>
<dbReference type="OrthoDB" id="5399166at2759"/>
<keyword evidence="3" id="KW-0539">Nucleus</keyword>
<evidence type="ECO:0000256" key="4">
    <source>
        <dbReference type="SAM" id="MobiDB-lite"/>
    </source>
</evidence>
<dbReference type="EMBL" id="KQ965750">
    <property type="protein sequence ID" value="KXS16796.1"/>
    <property type="molecule type" value="Genomic_DNA"/>
</dbReference>
<sequence>MSSEHEHGIKVVAGQESPDVAMDTVSVDPPPDAIARSLRDTIVPAVQEFDLAVIGARNSQMELWNELERLSAGQYRS</sequence>
<feature type="region of interest" description="Disordered" evidence="4">
    <location>
        <begin position="1"/>
        <end position="28"/>
    </location>
</feature>
<accession>A0A139AJ22</accession>
<evidence type="ECO:0000259" key="5">
    <source>
        <dbReference type="PROSITE" id="PS51516"/>
    </source>
</evidence>
<evidence type="ECO:0000313" key="6">
    <source>
        <dbReference type="EMBL" id="KXS16796.1"/>
    </source>
</evidence>
<name>A0A139AJ22_GONPJ</name>
<evidence type="ECO:0000256" key="3">
    <source>
        <dbReference type="ARBA" id="ARBA00023242"/>
    </source>
</evidence>
<evidence type="ECO:0000256" key="2">
    <source>
        <dbReference type="ARBA" id="ARBA00023163"/>
    </source>
</evidence>
<dbReference type="PROSITE" id="PS51516">
    <property type="entry name" value="SOX_C"/>
    <property type="match status" value="1"/>
</dbReference>
<keyword evidence="2" id="KW-0804">Transcription</keyword>
<dbReference type="Proteomes" id="UP000070544">
    <property type="component" value="Unassembled WGS sequence"/>
</dbReference>
<gene>
    <name evidence="6" type="ORF">M427DRAFT_55135</name>
</gene>
<organism evidence="6 7">
    <name type="scientific">Gonapodya prolifera (strain JEL478)</name>
    <name type="common">Monoblepharis prolifera</name>
    <dbReference type="NCBI Taxonomy" id="1344416"/>
    <lineage>
        <taxon>Eukaryota</taxon>
        <taxon>Fungi</taxon>
        <taxon>Fungi incertae sedis</taxon>
        <taxon>Chytridiomycota</taxon>
        <taxon>Chytridiomycota incertae sedis</taxon>
        <taxon>Monoblepharidomycetes</taxon>
        <taxon>Monoblepharidales</taxon>
        <taxon>Gonapodyaceae</taxon>
        <taxon>Gonapodya</taxon>
    </lineage>
</organism>
<feature type="domain" description="Sox C-terminal" evidence="5">
    <location>
        <begin position="1"/>
        <end position="77"/>
    </location>
</feature>
<proteinExistence type="predicted"/>
<keyword evidence="7" id="KW-1185">Reference proteome</keyword>
<evidence type="ECO:0000313" key="7">
    <source>
        <dbReference type="Proteomes" id="UP000070544"/>
    </source>
</evidence>